<feature type="region of interest" description="Disordered" evidence="1">
    <location>
        <begin position="52"/>
        <end position="75"/>
    </location>
</feature>
<organism evidence="2 3">
    <name type="scientific">Sesamum alatum</name>
    <dbReference type="NCBI Taxonomy" id="300844"/>
    <lineage>
        <taxon>Eukaryota</taxon>
        <taxon>Viridiplantae</taxon>
        <taxon>Streptophyta</taxon>
        <taxon>Embryophyta</taxon>
        <taxon>Tracheophyta</taxon>
        <taxon>Spermatophyta</taxon>
        <taxon>Magnoliopsida</taxon>
        <taxon>eudicotyledons</taxon>
        <taxon>Gunneridae</taxon>
        <taxon>Pentapetalae</taxon>
        <taxon>asterids</taxon>
        <taxon>lamiids</taxon>
        <taxon>Lamiales</taxon>
        <taxon>Pedaliaceae</taxon>
        <taxon>Sesamum</taxon>
    </lineage>
</organism>
<dbReference type="AlphaFoldDB" id="A0AAE2C954"/>
<accession>A0AAE2C954</accession>
<evidence type="ECO:0000313" key="2">
    <source>
        <dbReference type="EMBL" id="KAK4413674.1"/>
    </source>
</evidence>
<evidence type="ECO:0000313" key="3">
    <source>
        <dbReference type="Proteomes" id="UP001293254"/>
    </source>
</evidence>
<dbReference type="Proteomes" id="UP001293254">
    <property type="component" value="Unassembled WGS sequence"/>
</dbReference>
<dbReference type="EMBL" id="JACGWO010000012">
    <property type="protein sequence ID" value="KAK4413674.1"/>
    <property type="molecule type" value="Genomic_DNA"/>
</dbReference>
<comment type="caution">
    <text evidence="2">The sequence shown here is derived from an EMBL/GenBank/DDBJ whole genome shotgun (WGS) entry which is preliminary data.</text>
</comment>
<name>A0AAE2C954_9LAMI</name>
<proteinExistence type="predicted"/>
<gene>
    <name evidence="2" type="ORF">Salat_2780200</name>
</gene>
<reference evidence="2" key="1">
    <citation type="submission" date="2020-06" db="EMBL/GenBank/DDBJ databases">
        <authorList>
            <person name="Li T."/>
            <person name="Hu X."/>
            <person name="Zhang T."/>
            <person name="Song X."/>
            <person name="Zhang H."/>
            <person name="Dai N."/>
            <person name="Sheng W."/>
            <person name="Hou X."/>
            <person name="Wei L."/>
        </authorList>
    </citation>
    <scope>NUCLEOTIDE SEQUENCE</scope>
    <source>
        <strain evidence="2">3651</strain>
        <tissue evidence="2">Leaf</tissue>
    </source>
</reference>
<protein>
    <submittedName>
        <fullName evidence="2">Uncharacterized protein</fullName>
    </submittedName>
</protein>
<keyword evidence="3" id="KW-1185">Reference proteome</keyword>
<evidence type="ECO:0000256" key="1">
    <source>
        <dbReference type="SAM" id="MobiDB-lite"/>
    </source>
</evidence>
<sequence length="174" mass="18847">MFVYVEGAVAQVGEEVGEGAQMNEIGNTLEHGANRPQRRIEKRKAADSIIEENTHEAEDGGTSGTQLPNILPPVQVDVEPTPEACITQQEMQHQPPVLPVYKPGPSMYQQLSMSNSHSLQPRVQIRAAPPMFGSHGMPTFTTVSRAQSGTIKPIITDGGKKYLDLSQLSSSNAQ</sequence>
<reference evidence="2" key="2">
    <citation type="journal article" date="2024" name="Plant">
        <title>Genomic evolution and insights into agronomic trait innovations of Sesamum species.</title>
        <authorList>
            <person name="Miao H."/>
            <person name="Wang L."/>
            <person name="Qu L."/>
            <person name="Liu H."/>
            <person name="Sun Y."/>
            <person name="Le M."/>
            <person name="Wang Q."/>
            <person name="Wei S."/>
            <person name="Zheng Y."/>
            <person name="Lin W."/>
            <person name="Duan Y."/>
            <person name="Cao H."/>
            <person name="Xiong S."/>
            <person name="Wang X."/>
            <person name="Wei L."/>
            <person name="Li C."/>
            <person name="Ma Q."/>
            <person name="Ju M."/>
            <person name="Zhao R."/>
            <person name="Li G."/>
            <person name="Mu C."/>
            <person name="Tian Q."/>
            <person name="Mei H."/>
            <person name="Zhang T."/>
            <person name="Gao T."/>
            <person name="Zhang H."/>
        </authorList>
    </citation>
    <scope>NUCLEOTIDE SEQUENCE</scope>
    <source>
        <strain evidence="2">3651</strain>
    </source>
</reference>